<dbReference type="InterPro" id="IPR011990">
    <property type="entry name" value="TPR-like_helical_dom_sf"/>
</dbReference>
<organism evidence="2 3">
    <name type="scientific">Comamonas testosteroni TK102</name>
    <dbReference type="NCBI Taxonomy" id="1392005"/>
    <lineage>
        <taxon>Bacteria</taxon>
        <taxon>Pseudomonadati</taxon>
        <taxon>Pseudomonadota</taxon>
        <taxon>Betaproteobacteria</taxon>
        <taxon>Burkholderiales</taxon>
        <taxon>Comamonadaceae</taxon>
        <taxon>Comamonas</taxon>
    </lineage>
</organism>
<dbReference type="Pfam" id="PF08238">
    <property type="entry name" value="Sel1"/>
    <property type="match status" value="2"/>
</dbReference>
<dbReference type="SMART" id="SM00671">
    <property type="entry name" value="SEL1"/>
    <property type="match status" value="2"/>
</dbReference>
<accession>A0A076PBQ6</accession>
<feature type="signal peptide" evidence="1">
    <location>
        <begin position="1"/>
        <end position="19"/>
    </location>
</feature>
<dbReference type="Gene3D" id="1.25.40.10">
    <property type="entry name" value="Tetratricopeptide repeat domain"/>
    <property type="match status" value="1"/>
</dbReference>
<dbReference type="SUPFAM" id="SSF81901">
    <property type="entry name" value="HCP-like"/>
    <property type="match status" value="1"/>
</dbReference>
<protein>
    <recommendedName>
        <fullName evidence="4">Sel1 repeat family protein</fullName>
    </recommendedName>
</protein>
<sequence>MRLALPSLSLAALALTACAAQTPQDQLAPASPTVRLCEGNNCSELPRNVATFRGEPVNPEAERRQAALVQRAEADLQKTQADPRAAYDLGLRYLRGDGVERNSYQAIEWMRKAGDAGHGPAQFALGRLYLLGFEEMGPDPAEAEAWLSRAAAKGFKEAKSLLPQAQAAKQNAHARYQAIEDERKSWNRWYVSAPYYLVWGSSGWYYR</sequence>
<reference evidence="2 3" key="1">
    <citation type="journal article" date="2014" name="Genome Announc.">
        <title>Complete Genome Sequence of Polychlorinated Biphenyl Degrader Comamonas testosteroni TK102 (NBRC 109938).</title>
        <authorList>
            <person name="Fukuda K."/>
            <person name="Hosoyama A."/>
            <person name="Tsuchikane K."/>
            <person name="Ohji S."/>
            <person name="Yamazoe A."/>
            <person name="Fujita N."/>
            <person name="Shintani M."/>
            <person name="Kimbara K."/>
        </authorList>
    </citation>
    <scope>NUCLEOTIDE SEQUENCE [LARGE SCALE GENOMIC DNA]</scope>
    <source>
        <strain evidence="2">TK102</strain>
    </source>
</reference>
<evidence type="ECO:0000256" key="1">
    <source>
        <dbReference type="SAM" id="SignalP"/>
    </source>
</evidence>
<dbReference type="EMBL" id="CP006704">
    <property type="protein sequence ID" value="AIJ44249.1"/>
    <property type="molecule type" value="Genomic_DNA"/>
</dbReference>
<gene>
    <name evidence="2" type="ORF">O987_00240</name>
</gene>
<dbReference type="HOGENOM" id="CLU_121432_0_0_4"/>
<dbReference type="InterPro" id="IPR052945">
    <property type="entry name" value="Mitotic_Regulator"/>
</dbReference>
<evidence type="ECO:0000313" key="2">
    <source>
        <dbReference type="EMBL" id="AIJ44249.1"/>
    </source>
</evidence>
<keyword evidence="1" id="KW-0732">Signal</keyword>
<feature type="chain" id="PRO_5001716479" description="Sel1 repeat family protein" evidence="1">
    <location>
        <begin position="20"/>
        <end position="207"/>
    </location>
</feature>
<dbReference type="InterPro" id="IPR006597">
    <property type="entry name" value="Sel1-like"/>
</dbReference>
<dbReference type="KEGG" id="ctes:O987_00240"/>
<dbReference type="Proteomes" id="UP000028782">
    <property type="component" value="Chromosome"/>
</dbReference>
<dbReference type="PANTHER" id="PTHR43628">
    <property type="entry name" value="ACTIVATOR OF C KINASE PROTEIN 1-RELATED"/>
    <property type="match status" value="1"/>
</dbReference>
<evidence type="ECO:0000313" key="3">
    <source>
        <dbReference type="Proteomes" id="UP000028782"/>
    </source>
</evidence>
<proteinExistence type="predicted"/>
<name>A0A076PBQ6_COMTE</name>
<dbReference type="AlphaFoldDB" id="A0A076PBQ6"/>
<dbReference type="PROSITE" id="PS51257">
    <property type="entry name" value="PROKAR_LIPOPROTEIN"/>
    <property type="match status" value="1"/>
</dbReference>
<dbReference type="PANTHER" id="PTHR43628:SF1">
    <property type="entry name" value="CHITIN SYNTHASE REGULATORY FACTOR 2-RELATED"/>
    <property type="match status" value="1"/>
</dbReference>
<dbReference type="RefSeq" id="WP_003059943.1">
    <property type="nucleotide sequence ID" value="NZ_CP006704.1"/>
</dbReference>
<evidence type="ECO:0008006" key="4">
    <source>
        <dbReference type="Google" id="ProtNLM"/>
    </source>
</evidence>